<organism evidence="2">
    <name type="scientific">Stegastes partitus</name>
    <name type="common">bicolor damselfish</name>
    <dbReference type="NCBI Taxonomy" id="144197"/>
    <lineage>
        <taxon>Eukaryota</taxon>
        <taxon>Metazoa</taxon>
        <taxon>Chordata</taxon>
        <taxon>Craniata</taxon>
        <taxon>Vertebrata</taxon>
        <taxon>Euteleostomi</taxon>
        <taxon>Actinopterygii</taxon>
        <taxon>Neopterygii</taxon>
        <taxon>Teleostei</taxon>
        <taxon>Neoteleostei</taxon>
        <taxon>Acanthomorphata</taxon>
        <taxon>Ovalentaria</taxon>
        <taxon>Pomacentridae</taxon>
        <taxon>Stegastes</taxon>
    </lineage>
</organism>
<evidence type="ECO:0000259" key="1">
    <source>
        <dbReference type="PROSITE" id="PS50106"/>
    </source>
</evidence>
<dbReference type="PANTHER" id="PTHR46848">
    <property type="entry name" value="REGULATOR OF G-PROTEIN SIGNALING 3"/>
    <property type="match status" value="1"/>
</dbReference>
<dbReference type="PROSITE" id="PS50106">
    <property type="entry name" value="PDZ"/>
    <property type="match status" value="1"/>
</dbReference>
<proteinExistence type="predicted"/>
<dbReference type="Gene3D" id="2.30.42.10">
    <property type="match status" value="1"/>
</dbReference>
<dbReference type="PANTHER" id="PTHR46848:SF1">
    <property type="entry name" value="REGULATOR OF G-PROTEIN SIGNALING 3"/>
    <property type="match status" value="1"/>
</dbReference>
<dbReference type="GO" id="GO:0005886">
    <property type="term" value="C:plasma membrane"/>
    <property type="evidence" value="ECO:0007669"/>
    <property type="project" value="TreeGrafter"/>
</dbReference>
<dbReference type="InterPro" id="IPR036034">
    <property type="entry name" value="PDZ_sf"/>
</dbReference>
<dbReference type="SMART" id="SM00228">
    <property type="entry name" value="PDZ"/>
    <property type="match status" value="1"/>
</dbReference>
<name>A0A3B5AJD8_9TELE</name>
<dbReference type="Pfam" id="PF00595">
    <property type="entry name" value="PDZ"/>
    <property type="match status" value="1"/>
</dbReference>
<accession>A0A3B5AJD8</accession>
<dbReference type="AlphaFoldDB" id="A0A3B5AJD8"/>
<dbReference type="STRING" id="144197.ENSSPAP00000013632"/>
<protein>
    <recommendedName>
        <fullName evidence="1">PDZ domain-containing protein</fullName>
    </recommendedName>
</protein>
<dbReference type="SUPFAM" id="SSF50156">
    <property type="entry name" value="PDZ domain-like"/>
    <property type="match status" value="1"/>
</dbReference>
<dbReference type="Ensembl" id="ENSSPAT00000013862.1">
    <property type="protein sequence ID" value="ENSSPAP00000013632.1"/>
    <property type="gene ID" value="ENSSPAG00000010322.1"/>
</dbReference>
<evidence type="ECO:0000313" key="2">
    <source>
        <dbReference type="Ensembl" id="ENSSPAP00000013632.1"/>
    </source>
</evidence>
<sequence length="196" mass="21238">MGLRSTFSCKEPFQDQVSVSQFPPHRSAIGFEPRLKLDCLTQDGEPALQMLSHLLRPPSAQLQTAGSLIENKGRLAETISEAANTLFPPQIDITPGPDGRFGFTIVGDSPLMVEDCMPSGPAGRNGLKAGDYVMEVNGIPVKHHETAAAMIKAAQGRPLRLGVLSMARRPKRSPINYASAVPTEDRERAVLFTFSQ</sequence>
<feature type="domain" description="PDZ" evidence="1">
    <location>
        <begin position="90"/>
        <end position="154"/>
    </location>
</feature>
<reference evidence="2" key="1">
    <citation type="submission" date="2023-09" db="UniProtKB">
        <authorList>
            <consortium name="Ensembl"/>
        </authorList>
    </citation>
    <scope>IDENTIFICATION</scope>
</reference>
<dbReference type="GeneTree" id="ENSGT01120000272411"/>
<dbReference type="CDD" id="cd00136">
    <property type="entry name" value="PDZ_canonical"/>
    <property type="match status" value="1"/>
</dbReference>
<dbReference type="InterPro" id="IPR001478">
    <property type="entry name" value="PDZ"/>
</dbReference>
<dbReference type="GO" id="GO:0005634">
    <property type="term" value="C:nucleus"/>
    <property type="evidence" value="ECO:0007669"/>
    <property type="project" value="TreeGrafter"/>
</dbReference>